<evidence type="ECO:0000256" key="1">
    <source>
        <dbReference type="ARBA" id="ARBA00011051"/>
    </source>
</evidence>
<keyword evidence="3" id="KW-0046">Antibiotic resistance</keyword>
<dbReference type="InterPro" id="IPR029068">
    <property type="entry name" value="Glyas_Bleomycin-R_OHBP_Dase"/>
</dbReference>
<dbReference type="CDD" id="cd08349">
    <property type="entry name" value="BLMA_like"/>
    <property type="match status" value="1"/>
</dbReference>
<dbReference type="EMBL" id="QFOT01000007">
    <property type="protein sequence ID" value="PZP57119.1"/>
    <property type="molecule type" value="Genomic_DNA"/>
</dbReference>
<organism evidence="5 6">
    <name type="scientific">Micavibrio aeruginosavorus</name>
    <dbReference type="NCBI Taxonomy" id="349221"/>
    <lineage>
        <taxon>Bacteria</taxon>
        <taxon>Pseudomonadati</taxon>
        <taxon>Bdellovibrionota</taxon>
        <taxon>Bdellovibrionia</taxon>
        <taxon>Bdellovibrionales</taxon>
        <taxon>Pseudobdellovibrionaceae</taxon>
        <taxon>Micavibrio</taxon>
    </lineage>
</organism>
<dbReference type="InterPro" id="IPR037523">
    <property type="entry name" value="VOC_core"/>
</dbReference>
<evidence type="ECO:0000313" key="5">
    <source>
        <dbReference type="EMBL" id="PZP57119.1"/>
    </source>
</evidence>
<evidence type="ECO:0000256" key="2">
    <source>
        <dbReference type="ARBA" id="ARBA00021572"/>
    </source>
</evidence>
<dbReference type="InterPro" id="IPR000335">
    <property type="entry name" value="Bleomycin-R"/>
</dbReference>
<proteinExistence type="inferred from homology"/>
<comment type="similarity">
    <text evidence="1">Belongs to the bleomycin resistance protein family.</text>
</comment>
<evidence type="ECO:0000259" key="4">
    <source>
        <dbReference type="PROSITE" id="PS51819"/>
    </source>
</evidence>
<dbReference type="GO" id="GO:0046677">
    <property type="term" value="P:response to antibiotic"/>
    <property type="evidence" value="ECO:0007669"/>
    <property type="project" value="UniProtKB-KW"/>
</dbReference>
<dbReference type="AlphaFoldDB" id="A0A2W5HU07"/>
<accession>A0A2W5HU07</accession>
<dbReference type="PROSITE" id="PS51819">
    <property type="entry name" value="VOC"/>
    <property type="match status" value="1"/>
</dbReference>
<gene>
    <name evidence="5" type="ORF">DI586_01455</name>
</gene>
<evidence type="ECO:0000256" key="3">
    <source>
        <dbReference type="ARBA" id="ARBA00023251"/>
    </source>
</evidence>
<name>A0A2W5HU07_9BACT</name>
<reference evidence="5 6" key="1">
    <citation type="submission" date="2017-08" db="EMBL/GenBank/DDBJ databases">
        <title>Infants hospitalized years apart are colonized by the same room-sourced microbial strains.</title>
        <authorList>
            <person name="Brooks B."/>
            <person name="Olm M.R."/>
            <person name="Firek B.A."/>
            <person name="Baker R."/>
            <person name="Thomas B.C."/>
            <person name="Morowitz M.J."/>
            <person name="Banfield J.F."/>
        </authorList>
    </citation>
    <scope>NUCLEOTIDE SEQUENCE [LARGE SCALE GENOMIC DNA]</scope>
    <source>
        <strain evidence="5">S2_006_000_R2_64</strain>
    </source>
</reference>
<evidence type="ECO:0000313" key="6">
    <source>
        <dbReference type="Proteomes" id="UP000249739"/>
    </source>
</evidence>
<dbReference type="InterPro" id="IPR004360">
    <property type="entry name" value="Glyas_Fos-R_dOase_dom"/>
</dbReference>
<comment type="caution">
    <text evidence="5">The sequence shown here is derived from an EMBL/GenBank/DDBJ whole genome shotgun (WGS) entry which is preliminary data.</text>
</comment>
<feature type="domain" description="VOC" evidence="4">
    <location>
        <begin position="2"/>
        <end position="133"/>
    </location>
</feature>
<sequence length="142" mass="16747">MKLHSLIPELCISNYEASRKFYVDILGFKILYDRVEENFAMLEYQGSQLMIDQMPEGGSRWQTAEMQKPFGRGINIQIDTDNVDALYERIKNSGHSIFHEIEEKWYRAENLHLGNRQFLVQDPDGYLLRFAQDLGERNIQTR</sequence>
<dbReference type="Pfam" id="PF00903">
    <property type="entry name" value="Glyoxalase"/>
    <property type="match status" value="1"/>
</dbReference>
<protein>
    <recommendedName>
        <fullName evidence="2">Bleomycin resistance protein</fullName>
    </recommendedName>
</protein>
<dbReference type="Gene3D" id="3.10.180.10">
    <property type="entry name" value="2,3-Dihydroxybiphenyl 1,2-Dioxygenase, domain 1"/>
    <property type="match status" value="1"/>
</dbReference>
<dbReference type="Proteomes" id="UP000249739">
    <property type="component" value="Unassembled WGS sequence"/>
</dbReference>
<dbReference type="SUPFAM" id="SSF54593">
    <property type="entry name" value="Glyoxalase/Bleomycin resistance protein/Dihydroxybiphenyl dioxygenase"/>
    <property type="match status" value="1"/>
</dbReference>